<protein>
    <submittedName>
        <fullName evidence="1">Uncharacterized protein</fullName>
    </submittedName>
</protein>
<keyword evidence="2" id="KW-1185">Reference proteome</keyword>
<sequence>MQGLDLFTSRLPLASVLELTGALLSCGRANHAKSFFELGAFIVAEFLKQVIATYLLHGPP</sequence>
<dbReference type="STRING" id="391625.PPSIR1_38429"/>
<organism evidence="1 2">
    <name type="scientific">Plesiocystis pacifica SIR-1</name>
    <dbReference type="NCBI Taxonomy" id="391625"/>
    <lineage>
        <taxon>Bacteria</taxon>
        <taxon>Pseudomonadati</taxon>
        <taxon>Myxococcota</taxon>
        <taxon>Polyangia</taxon>
        <taxon>Nannocystales</taxon>
        <taxon>Nannocystaceae</taxon>
        <taxon>Plesiocystis</taxon>
    </lineage>
</organism>
<gene>
    <name evidence="1" type="ORF">PPSIR1_38429</name>
</gene>
<name>A6G8K9_9BACT</name>
<dbReference type="EMBL" id="ABCS01000040">
    <property type="protein sequence ID" value="EDM77786.1"/>
    <property type="molecule type" value="Genomic_DNA"/>
</dbReference>
<proteinExistence type="predicted"/>
<reference evidence="1 2" key="1">
    <citation type="submission" date="2007-06" db="EMBL/GenBank/DDBJ databases">
        <authorList>
            <person name="Shimkets L."/>
            <person name="Ferriera S."/>
            <person name="Johnson J."/>
            <person name="Kravitz S."/>
            <person name="Beeson K."/>
            <person name="Sutton G."/>
            <person name="Rogers Y.-H."/>
            <person name="Friedman R."/>
            <person name="Frazier M."/>
            <person name="Venter J.C."/>
        </authorList>
    </citation>
    <scope>NUCLEOTIDE SEQUENCE [LARGE SCALE GENOMIC DNA]</scope>
    <source>
        <strain evidence="1 2">SIR-1</strain>
    </source>
</reference>
<accession>A6G8K9</accession>
<dbReference type="Proteomes" id="UP000005801">
    <property type="component" value="Unassembled WGS sequence"/>
</dbReference>
<evidence type="ECO:0000313" key="1">
    <source>
        <dbReference type="EMBL" id="EDM77786.1"/>
    </source>
</evidence>
<dbReference type="AlphaFoldDB" id="A6G8K9"/>
<comment type="caution">
    <text evidence="1">The sequence shown here is derived from an EMBL/GenBank/DDBJ whole genome shotgun (WGS) entry which is preliminary data.</text>
</comment>
<evidence type="ECO:0000313" key="2">
    <source>
        <dbReference type="Proteomes" id="UP000005801"/>
    </source>
</evidence>